<reference evidence="3" key="1">
    <citation type="submission" date="2018-06" db="EMBL/GenBank/DDBJ databases">
        <authorList>
            <person name="Zhirakovskaya E."/>
        </authorList>
    </citation>
    <scope>NUCLEOTIDE SEQUENCE</scope>
</reference>
<dbReference type="Gene3D" id="2.40.50.140">
    <property type="entry name" value="Nucleic acid-binding proteins"/>
    <property type="match status" value="1"/>
</dbReference>
<dbReference type="SMART" id="SM00357">
    <property type="entry name" value="CSP"/>
    <property type="match status" value="1"/>
</dbReference>
<sequence>MARAQETFGKKEREKKRLKKREDKKKRKEARKANAGGGSLEEMLVYVDENGHFTDTPPDPTKKVKVDAESIVLGIPKKAAQEEEDPIRNGKVSFFDTSKGFGFIIDSGNQEKYFVHVSGLIDEIEENDKVTYELERGMKGMNAVRVKKQ</sequence>
<dbReference type="EMBL" id="UOEL01000027">
    <property type="protein sequence ID" value="VAW10622.1"/>
    <property type="molecule type" value="Genomic_DNA"/>
</dbReference>
<feature type="compositionally biased region" description="Basic residues" evidence="1">
    <location>
        <begin position="13"/>
        <end position="30"/>
    </location>
</feature>
<organism evidence="3">
    <name type="scientific">hydrothermal vent metagenome</name>
    <dbReference type="NCBI Taxonomy" id="652676"/>
    <lineage>
        <taxon>unclassified sequences</taxon>
        <taxon>metagenomes</taxon>
        <taxon>ecological metagenomes</taxon>
    </lineage>
</organism>
<dbReference type="Pfam" id="PF00313">
    <property type="entry name" value="CSD"/>
    <property type="match status" value="1"/>
</dbReference>
<dbReference type="InterPro" id="IPR012340">
    <property type="entry name" value="NA-bd_OB-fold"/>
</dbReference>
<feature type="domain" description="CSD" evidence="2">
    <location>
        <begin position="87"/>
        <end position="148"/>
    </location>
</feature>
<gene>
    <name evidence="3" type="ORF">MNBD_BACTEROID03-1530</name>
</gene>
<dbReference type="GO" id="GO:0003676">
    <property type="term" value="F:nucleic acid binding"/>
    <property type="evidence" value="ECO:0007669"/>
    <property type="project" value="InterPro"/>
</dbReference>
<evidence type="ECO:0000313" key="3">
    <source>
        <dbReference type="EMBL" id="VAW10622.1"/>
    </source>
</evidence>
<dbReference type="InterPro" id="IPR002059">
    <property type="entry name" value="CSP_DNA-bd"/>
</dbReference>
<dbReference type="PRINTS" id="PR00050">
    <property type="entry name" value="COLDSHOCK"/>
</dbReference>
<proteinExistence type="predicted"/>
<accession>A0A3B0T844</accession>
<feature type="region of interest" description="Disordered" evidence="1">
    <location>
        <begin position="1"/>
        <end position="37"/>
    </location>
</feature>
<name>A0A3B0T844_9ZZZZ</name>
<dbReference type="SUPFAM" id="SSF50249">
    <property type="entry name" value="Nucleic acid-binding proteins"/>
    <property type="match status" value="1"/>
</dbReference>
<evidence type="ECO:0000259" key="2">
    <source>
        <dbReference type="PROSITE" id="PS51857"/>
    </source>
</evidence>
<dbReference type="CDD" id="cd04458">
    <property type="entry name" value="CSP_CDS"/>
    <property type="match status" value="1"/>
</dbReference>
<protein>
    <submittedName>
        <fullName evidence="3">Hypothetical domain / Cold shock protein of CSP family</fullName>
    </submittedName>
</protein>
<dbReference type="AlphaFoldDB" id="A0A3B0T844"/>
<dbReference type="PROSITE" id="PS51857">
    <property type="entry name" value="CSD_2"/>
    <property type="match status" value="1"/>
</dbReference>
<dbReference type="InterPro" id="IPR011129">
    <property type="entry name" value="CSD"/>
</dbReference>
<evidence type="ECO:0000256" key="1">
    <source>
        <dbReference type="SAM" id="MobiDB-lite"/>
    </source>
</evidence>